<dbReference type="Proteomes" id="UP001500840">
    <property type="component" value="Unassembled WGS sequence"/>
</dbReference>
<accession>A0ABP8NRH7</accession>
<gene>
    <name evidence="1" type="ORF">GCM10023156_66990</name>
</gene>
<reference evidence="2" key="1">
    <citation type="journal article" date="2019" name="Int. J. Syst. Evol. Microbiol.">
        <title>The Global Catalogue of Microorganisms (GCM) 10K type strain sequencing project: providing services to taxonomists for standard genome sequencing and annotation.</title>
        <authorList>
            <consortium name="The Broad Institute Genomics Platform"/>
            <consortium name="The Broad Institute Genome Sequencing Center for Infectious Disease"/>
            <person name="Wu L."/>
            <person name="Ma J."/>
        </authorList>
    </citation>
    <scope>NUCLEOTIDE SEQUENCE [LARGE SCALE GENOMIC DNA]</scope>
    <source>
        <strain evidence="2">JCM 17759</strain>
    </source>
</reference>
<organism evidence="1 2">
    <name type="scientific">Novipirellula rosea</name>
    <dbReference type="NCBI Taxonomy" id="1031540"/>
    <lineage>
        <taxon>Bacteria</taxon>
        <taxon>Pseudomonadati</taxon>
        <taxon>Planctomycetota</taxon>
        <taxon>Planctomycetia</taxon>
        <taxon>Pirellulales</taxon>
        <taxon>Pirellulaceae</taxon>
        <taxon>Novipirellula</taxon>
    </lineage>
</organism>
<sequence length="103" mass="11053">MRMAQDNFANTEIRFFGNVVAGVLSLTDTVLVPVIGGDPIPTTLGRFTEDFTQEWCGMPFYETVKPDSIGKPFCVCLNGASLVDVLVAPSGMLVARPVASHGF</sequence>
<proteinExistence type="predicted"/>
<name>A0ABP8NRH7_9BACT</name>
<evidence type="ECO:0000313" key="1">
    <source>
        <dbReference type="EMBL" id="GAA4471809.1"/>
    </source>
</evidence>
<dbReference type="EMBL" id="BAABGA010000120">
    <property type="protein sequence ID" value="GAA4471809.1"/>
    <property type="molecule type" value="Genomic_DNA"/>
</dbReference>
<protein>
    <submittedName>
        <fullName evidence="1">Uncharacterized protein</fullName>
    </submittedName>
</protein>
<comment type="caution">
    <text evidence="1">The sequence shown here is derived from an EMBL/GenBank/DDBJ whole genome shotgun (WGS) entry which is preliminary data.</text>
</comment>
<keyword evidence="2" id="KW-1185">Reference proteome</keyword>
<evidence type="ECO:0000313" key="2">
    <source>
        <dbReference type="Proteomes" id="UP001500840"/>
    </source>
</evidence>